<dbReference type="AlphaFoldDB" id="A0A135UGE7"/>
<dbReference type="EMBL" id="JFFI01001499">
    <property type="protein sequence ID" value="KXH59465.1"/>
    <property type="molecule type" value="Genomic_DNA"/>
</dbReference>
<dbReference type="InterPro" id="IPR029058">
    <property type="entry name" value="AB_hydrolase_fold"/>
</dbReference>
<dbReference type="Gene3D" id="3.40.50.1820">
    <property type="entry name" value="alpha/beta hydrolase"/>
    <property type="match status" value="1"/>
</dbReference>
<accession>A0A135UGE7</accession>
<gene>
    <name evidence="1" type="ORF">CSAL01_12345</name>
</gene>
<organism evidence="1 2">
    <name type="scientific">Colletotrichum salicis</name>
    <dbReference type="NCBI Taxonomy" id="1209931"/>
    <lineage>
        <taxon>Eukaryota</taxon>
        <taxon>Fungi</taxon>
        <taxon>Dikarya</taxon>
        <taxon>Ascomycota</taxon>
        <taxon>Pezizomycotina</taxon>
        <taxon>Sordariomycetes</taxon>
        <taxon>Hypocreomycetidae</taxon>
        <taxon>Glomerellales</taxon>
        <taxon>Glomerellaceae</taxon>
        <taxon>Colletotrichum</taxon>
        <taxon>Colletotrichum acutatum species complex</taxon>
    </lineage>
</organism>
<dbReference type="Proteomes" id="UP000070121">
    <property type="component" value="Unassembled WGS sequence"/>
</dbReference>
<reference evidence="1 2" key="1">
    <citation type="submission" date="2014-02" db="EMBL/GenBank/DDBJ databases">
        <title>The genome sequence of Colletotrichum salicis CBS 607.94.</title>
        <authorList>
            <person name="Baroncelli R."/>
            <person name="Thon M.R."/>
        </authorList>
    </citation>
    <scope>NUCLEOTIDE SEQUENCE [LARGE SCALE GENOMIC DNA]</scope>
    <source>
        <strain evidence="1 2">CBS 607.94</strain>
    </source>
</reference>
<sequence length="270" mass="29380">MDPNYRKAETRTFHLPDGRTLSFSVFGAGAETFTTTPSPVPHAPNPTTPTSGSGAILLPRLPSSHEEASIFHQAARRHDVPIIALDRPGHAGSSFQPDRRIVDWPVDVLAFADFPLQSRGSGFWVCPGEHPPWLTPVVAWGMEMSLGRAARDEARPEKFEGIVLEDLKTRPGVDRDVLDGNVGGVRSAMLASVRDAVLPGGWGPAWDVKLVGSHWGFEIGELVVEDGEMVWWHGREDVNVPAGLVERAAECVRRAEEVVSTLGGMLRKTS</sequence>
<keyword evidence="2" id="KW-1185">Reference proteome</keyword>
<name>A0A135UGE7_9PEZI</name>
<dbReference type="OrthoDB" id="294702at2759"/>
<dbReference type="SUPFAM" id="SSF53474">
    <property type="entry name" value="alpha/beta-Hydrolases"/>
    <property type="match status" value="1"/>
</dbReference>
<evidence type="ECO:0000313" key="2">
    <source>
        <dbReference type="Proteomes" id="UP000070121"/>
    </source>
</evidence>
<comment type="caution">
    <text evidence="1">The sequence shown here is derived from an EMBL/GenBank/DDBJ whole genome shotgun (WGS) entry which is preliminary data.</text>
</comment>
<evidence type="ECO:0000313" key="1">
    <source>
        <dbReference type="EMBL" id="KXH59465.1"/>
    </source>
</evidence>
<proteinExistence type="predicted"/>
<dbReference type="STRING" id="1209931.A0A135UGE7"/>
<protein>
    <submittedName>
        <fullName evidence="1">Uncharacterized protein</fullName>
    </submittedName>
</protein>